<dbReference type="OrthoDB" id="9449069at2759"/>
<sequence length="270" mass="30273">MYHFDLRQALDGPLDLDEAEPESSSFDMTALEGDIINLEEGLDMVVSKNPKTLKGVTILVMTMNKIQNPPKCSSWKLSDEQLYGEILDRLVDKKVIKTVANVSKEGKTSVFNRLGSLECTLTDNSHKDIICKSEGLELQAITLKGGARDSKVNFKMVHYASPDISKGFTCVLSVKKSNWYFSCVENGDQPKLKLEECSEARFGNFSVAEKMDRFLFIHTTTGMNISRFESVRCSGWFISTSSVAEDKPVEMCEVDAAQRITSFKVNYSRE</sequence>
<comment type="subcellular location">
    <subcellularLocation>
        <location evidence="2">Cytoplasm</location>
        <location evidence="2">Cytosol</location>
    </subcellularLocation>
    <subcellularLocation>
        <location evidence="1">Lysosome</location>
    </subcellularLocation>
    <subcellularLocation>
        <location evidence="3">Secreted</location>
        <location evidence="3">Extracellular exosome</location>
    </subcellularLocation>
</comment>
<dbReference type="GO" id="GO:0006955">
    <property type="term" value="P:immune response"/>
    <property type="evidence" value="ECO:0007669"/>
    <property type="project" value="InterPro"/>
</dbReference>
<evidence type="ECO:0000256" key="5">
    <source>
        <dbReference type="ARBA" id="ARBA00022490"/>
    </source>
</evidence>
<evidence type="ECO:0000256" key="4">
    <source>
        <dbReference type="ARBA" id="ARBA00010448"/>
    </source>
</evidence>
<dbReference type="GO" id="GO:0005829">
    <property type="term" value="C:cytosol"/>
    <property type="evidence" value="ECO:0007669"/>
    <property type="project" value="UniProtKB-SubCell"/>
</dbReference>
<dbReference type="SMART" id="SM00125">
    <property type="entry name" value="IL1"/>
    <property type="match status" value="1"/>
</dbReference>
<dbReference type="InParanoid" id="A0A665V0S7"/>
<evidence type="ECO:0000256" key="9">
    <source>
        <dbReference type="ARBA" id="ARBA00023198"/>
    </source>
</evidence>
<evidence type="ECO:0000313" key="13">
    <source>
        <dbReference type="Ensembl" id="ENSENLP00000025270.1"/>
    </source>
</evidence>
<dbReference type="AlphaFoldDB" id="A0A665V0S7"/>
<keyword evidence="10" id="KW-0458">Lysosome</keyword>
<reference evidence="13" key="3">
    <citation type="submission" date="2025-09" db="UniProtKB">
        <authorList>
            <consortium name="Ensembl"/>
        </authorList>
    </citation>
    <scope>IDENTIFICATION</scope>
</reference>
<dbReference type="GO" id="GO:0019221">
    <property type="term" value="P:cytokine-mediated signaling pathway"/>
    <property type="evidence" value="ECO:0007669"/>
    <property type="project" value="TreeGrafter"/>
</dbReference>
<dbReference type="PANTHER" id="PTHR10078">
    <property type="entry name" value="INTERLEUKIN-1 FAMILY MEMBER"/>
    <property type="match status" value="1"/>
</dbReference>
<keyword evidence="5" id="KW-0963">Cytoplasm</keyword>
<reference evidence="13" key="1">
    <citation type="submission" date="2021-04" db="EMBL/GenBank/DDBJ databases">
        <authorList>
            <consortium name="Wellcome Sanger Institute Data Sharing"/>
        </authorList>
    </citation>
    <scope>NUCLEOTIDE SEQUENCE [LARGE SCALE GENOMIC DNA]</scope>
</reference>
<evidence type="ECO:0000256" key="6">
    <source>
        <dbReference type="ARBA" id="ARBA00022514"/>
    </source>
</evidence>
<dbReference type="GO" id="GO:0048246">
    <property type="term" value="P:macrophage chemotaxis"/>
    <property type="evidence" value="ECO:0007669"/>
    <property type="project" value="TreeGrafter"/>
</dbReference>
<evidence type="ECO:0000256" key="1">
    <source>
        <dbReference type="ARBA" id="ARBA00004371"/>
    </source>
</evidence>
<comment type="similarity">
    <text evidence="4 12">Belongs to the IL-1 family.</text>
</comment>
<evidence type="ECO:0000256" key="10">
    <source>
        <dbReference type="ARBA" id="ARBA00023228"/>
    </source>
</evidence>
<keyword evidence="14" id="KW-1185">Reference proteome</keyword>
<evidence type="ECO:0000313" key="14">
    <source>
        <dbReference type="Proteomes" id="UP000472264"/>
    </source>
</evidence>
<protein>
    <recommendedName>
        <fullName evidence="12">Interleukin-1</fullName>
    </recommendedName>
</protein>
<gene>
    <name evidence="13" type="primary">il1b</name>
</gene>
<dbReference type="GO" id="GO:0005615">
    <property type="term" value="C:extracellular space"/>
    <property type="evidence" value="ECO:0007669"/>
    <property type="project" value="UniProtKB-KW"/>
</dbReference>
<dbReference type="SUPFAM" id="SSF50353">
    <property type="entry name" value="Cytokine"/>
    <property type="match status" value="1"/>
</dbReference>
<evidence type="ECO:0000256" key="7">
    <source>
        <dbReference type="ARBA" id="ARBA00022525"/>
    </source>
</evidence>
<keyword evidence="6" id="KW-0202">Cytokine</keyword>
<dbReference type="InterPro" id="IPR000975">
    <property type="entry name" value="IL-1_fam"/>
</dbReference>
<name>A0A665V0S7_ECHNA</name>
<dbReference type="GO" id="GO:0042119">
    <property type="term" value="P:neutrophil activation"/>
    <property type="evidence" value="ECO:0007669"/>
    <property type="project" value="TreeGrafter"/>
</dbReference>
<dbReference type="GO" id="GO:0005764">
    <property type="term" value="C:lysosome"/>
    <property type="evidence" value="ECO:0007669"/>
    <property type="project" value="UniProtKB-SubCell"/>
</dbReference>
<dbReference type="GO" id="GO:0005149">
    <property type="term" value="F:interleukin-1 receptor binding"/>
    <property type="evidence" value="ECO:0007669"/>
    <property type="project" value="UniProtKB-UniRule"/>
</dbReference>
<dbReference type="InterPro" id="IPR008996">
    <property type="entry name" value="IL1/FGF"/>
</dbReference>
<dbReference type="Ensembl" id="ENSENLT00000026073.1">
    <property type="protein sequence ID" value="ENSENLP00000025270.1"/>
    <property type="gene ID" value="ENSENLG00000011391.1"/>
</dbReference>
<dbReference type="GO" id="GO:1901222">
    <property type="term" value="P:regulation of non-canonical NF-kappaB signal transduction"/>
    <property type="evidence" value="ECO:0007669"/>
    <property type="project" value="TreeGrafter"/>
</dbReference>
<dbReference type="GO" id="GO:0071222">
    <property type="term" value="P:cellular response to lipopolysaccharide"/>
    <property type="evidence" value="ECO:0007669"/>
    <property type="project" value="TreeGrafter"/>
</dbReference>
<keyword evidence="8" id="KW-0666">Pyrogen</keyword>
<evidence type="ECO:0000256" key="2">
    <source>
        <dbReference type="ARBA" id="ARBA00004514"/>
    </source>
</evidence>
<dbReference type="OMA" id="KYRGWFI"/>
<reference evidence="13" key="2">
    <citation type="submission" date="2025-08" db="UniProtKB">
        <authorList>
            <consortium name="Ensembl"/>
        </authorList>
    </citation>
    <scope>IDENTIFICATION</scope>
</reference>
<dbReference type="GO" id="GO:0005125">
    <property type="term" value="F:cytokine activity"/>
    <property type="evidence" value="ECO:0007669"/>
    <property type="project" value="UniProtKB-UniRule"/>
</dbReference>
<dbReference type="Pfam" id="PF00340">
    <property type="entry name" value="IL1"/>
    <property type="match status" value="1"/>
</dbReference>
<keyword evidence="11" id="KW-0497">Mitogen</keyword>
<dbReference type="GO" id="GO:0051781">
    <property type="term" value="P:positive regulation of cell division"/>
    <property type="evidence" value="ECO:0007669"/>
    <property type="project" value="UniProtKB-KW"/>
</dbReference>
<accession>A0A665V0S7</accession>
<dbReference type="Gene3D" id="2.80.10.50">
    <property type="match status" value="1"/>
</dbReference>
<proteinExistence type="inferred from homology"/>
<evidence type="ECO:0000256" key="12">
    <source>
        <dbReference type="RuleBase" id="RU003753"/>
    </source>
</evidence>
<dbReference type="PANTHER" id="PTHR10078:SF30">
    <property type="entry name" value="INTERLEUKIN-1 BETA"/>
    <property type="match status" value="1"/>
</dbReference>
<dbReference type="GO" id="GO:0001660">
    <property type="term" value="P:fever generation"/>
    <property type="evidence" value="ECO:0007669"/>
    <property type="project" value="UniProtKB-KW"/>
</dbReference>
<evidence type="ECO:0000256" key="11">
    <source>
        <dbReference type="ARBA" id="ARBA00023246"/>
    </source>
</evidence>
<dbReference type="PRINTS" id="PR01357">
    <property type="entry name" value="INTRLEUKN1AB"/>
</dbReference>
<evidence type="ECO:0000256" key="8">
    <source>
        <dbReference type="ARBA" id="ARBA00022620"/>
    </source>
</evidence>
<dbReference type="PRINTS" id="PR00264">
    <property type="entry name" value="INTERLEUKIN1"/>
</dbReference>
<keyword evidence="7 12" id="KW-0964">Secreted</keyword>
<dbReference type="GO" id="GO:0010628">
    <property type="term" value="P:positive regulation of gene expression"/>
    <property type="evidence" value="ECO:0007669"/>
    <property type="project" value="TreeGrafter"/>
</dbReference>
<evidence type="ECO:0000256" key="3">
    <source>
        <dbReference type="ARBA" id="ARBA00004550"/>
    </source>
</evidence>
<dbReference type="Proteomes" id="UP000472264">
    <property type="component" value="Chromosome 12"/>
</dbReference>
<keyword evidence="9" id="KW-0395">Inflammatory response</keyword>
<organism evidence="13 14">
    <name type="scientific">Echeneis naucrates</name>
    <name type="common">Live sharksucker</name>
    <dbReference type="NCBI Taxonomy" id="173247"/>
    <lineage>
        <taxon>Eukaryota</taxon>
        <taxon>Metazoa</taxon>
        <taxon>Chordata</taxon>
        <taxon>Craniata</taxon>
        <taxon>Vertebrata</taxon>
        <taxon>Euteleostomi</taxon>
        <taxon>Actinopterygii</taxon>
        <taxon>Neopterygii</taxon>
        <taxon>Teleostei</taxon>
        <taxon>Neoteleostei</taxon>
        <taxon>Acanthomorphata</taxon>
        <taxon>Carangaria</taxon>
        <taxon>Carangiformes</taxon>
        <taxon>Echeneidae</taxon>
        <taxon>Echeneis</taxon>
    </lineage>
</organism>